<organism evidence="1 2">
    <name type="scientific">Wickerhamiella sorbophila</name>
    <dbReference type="NCBI Taxonomy" id="45607"/>
    <lineage>
        <taxon>Eukaryota</taxon>
        <taxon>Fungi</taxon>
        <taxon>Dikarya</taxon>
        <taxon>Ascomycota</taxon>
        <taxon>Saccharomycotina</taxon>
        <taxon>Dipodascomycetes</taxon>
        <taxon>Dipodascales</taxon>
        <taxon>Trichomonascaceae</taxon>
        <taxon>Wickerhamiella</taxon>
    </lineage>
</organism>
<dbReference type="STRING" id="45607.A0A2T0FBU9"/>
<comment type="caution">
    <text evidence="1">The sequence shown here is derived from an EMBL/GenBank/DDBJ whole genome shotgun (WGS) entry which is preliminary data.</text>
</comment>
<sequence length="403" mass="43914">MHVEAAIDGPLIFVGDTLSAKISFTPQRSRRRSSGTGQSDSTPVHLLAGYAIVQGTFRLGDQILPESFEATRNSGVVVGNHGVEYGYGSMPQSGLLSSMWGGLRNLVAKQPEDDFDEAQDIYPVFNTPQQLLFTDLVVKHPVSFDFVAELPSNLPPTYRSRALSISYQLVIGFQHFVNDAPEPTQLFLPFRVYPLGAASSFDLTKPLTPETAPTTKSQTMQDFIDNFVNESQSSSPAEKPAQQLSYNVAKNGEQIATVHFARSPARIGDAIEAVVELAQPCLHLTARLELCEVIDEEIAAGAAQAYQTFTRQTMATTALDRVALHLPLLHGTTPLLNTKQIQSSWSLRLEFVGLVGTYYSDSSEQEKIAKASLNTEVFSCRLPISVLAPDSGGHGTSKSWSIH</sequence>
<dbReference type="Proteomes" id="UP000238350">
    <property type="component" value="Unassembled WGS sequence"/>
</dbReference>
<dbReference type="Pfam" id="PF08737">
    <property type="entry name" value="Rgp1"/>
    <property type="match status" value="2"/>
</dbReference>
<accession>A0A2T0FBU9</accession>
<dbReference type="AlphaFoldDB" id="A0A2T0FBU9"/>
<dbReference type="InterPro" id="IPR014848">
    <property type="entry name" value="Rgp1"/>
</dbReference>
<dbReference type="OrthoDB" id="1918at2759"/>
<evidence type="ECO:0000313" key="2">
    <source>
        <dbReference type="Proteomes" id="UP000238350"/>
    </source>
</evidence>
<dbReference type="PANTHER" id="PTHR12507">
    <property type="entry name" value="REDUCED GROWTH PHENOTYPE 1 RGP1, YEAST -RELATED"/>
    <property type="match status" value="1"/>
</dbReference>
<name>A0A2T0FBU9_9ASCO</name>
<protein>
    <submittedName>
        <fullName evidence="1">RAB6A-GEF complex partner protein 2</fullName>
    </submittedName>
</protein>
<evidence type="ECO:0000313" key="1">
    <source>
        <dbReference type="EMBL" id="PRT52478.1"/>
    </source>
</evidence>
<keyword evidence="2" id="KW-1185">Reference proteome</keyword>
<proteinExistence type="predicted"/>
<gene>
    <name evidence="1" type="ORF">B9G98_00098</name>
</gene>
<dbReference type="RefSeq" id="XP_024662424.1">
    <property type="nucleotide sequence ID" value="XM_024806656.1"/>
</dbReference>
<reference evidence="1 2" key="1">
    <citation type="submission" date="2017-04" db="EMBL/GenBank/DDBJ databases">
        <title>Genome sequencing of [Candida] sorbophila.</title>
        <authorList>
            <person name="Ahn J.O."/>
        </authorList>
    </citation>
    <scope>NUCLEOTIDE SEQUENCE [LARGE SCALE GENOMIC DNA]</scope>
    <source>
        <strain evidence="1 2">DS02</strain>
    </source>
</reference>
<dbReference type="GeneID" id="36513847"/>
<dbReference type="EMBL" id="NDIQ01000001">
    <property type="protein sequence ID" value="PRT52478.1"/>
    <property type="molecule type" value="Genomic_DNA"/>
</dbReference>